<dbReference type="AlphaFoldDB" id="A0AAD7ANC5"/>
<gene>
    <name evidence="3" type="ORF">DFH08DRAFT_837724</name>
</gene>
<comment type="caution">
    <text evidence="3">The sequence shown here is derived from an EMBL/GenBank/DDBJ whole genome shotgun (WGS) entry which is preliminary data.</text>
</comment>
<name>A0AAD7ANC5_9AGAR</name>
<keyword evidence="2" id="KW-0472">Membrane</keyword>
<protein>
    <submittedName>
        <fullName evidence="3">Uncharacterized protein</fullName>
    </submittedName>
</protein>
<evidence type="ECO:0000313" key="4">
    <source>
        <dbReference type="Proteomes" id="UP001218218"/>
    </source>
</evidence>
<feature type="compositionally biased region" description="Polar residues" evidence="1">
    <location>
        <begin position="200"/>
        <end position="211"/>
    </location>
</feature>
<reference evidence="3" key="1">
    <citation type="submission" date="2023-03" db="EMBL/GenBank/DDBJ databases">
        <title>Massive genome expansion in bonnet fungi (Mycena s.s.) driven by repeated elements and novel gene families across ecological guilds.</title>
        <authorList>
            <consortium name="Lawrence Berkeley National Laboratory"/>
            <person name="Harder C.B."/>
            <person name="Miyauchi S."/>
            <person name="Viragh M."/>
            <person name="Kuo A."/>
            <person name="Thoen E."/>
            <person name="Andreopoulos B."/>
            <person name="Lu D."/>
            <person name="Skrede I."/>
            <person name="Drula E."/>
            <person name="Henrissat B."/>
            <person name="Morin E."/>
            <person name="Kohler A."/>
            <person name="Barry K."/>
            <person name="LaButti K."/>
            <person name="Morin E."/>
            <person name="Salamov A."/>
            <person name="Lipzen A."/>
            <person name="Mereny Z."/>
            <person name="Hegedus B."/>
            <person name="Baldrian P."/>
            <person name="Stursova M."/>
            <person name="Weitz H."/>
            <person name="Taylor A."/>
            <person name="Grigoriev I.V."/>
            <person name="Nagy L.G."/>
            <person name="Martin F."/>
            <person name="Kauserud H."/>
        </authorList>
    </citation>
    <scope>NUCLEOTIDE SEQUENCE</scope>
    <source>
        <strain evidence="3">CBHHK002</strain>
    </source>
</reference>
<organism evidence="3 4">
    <name type="scientific">Mycena albidolilacea</name>
    <dbReference type="NCBI Taxonomy" id="1033008"/>
    <lineage>
        <taxon>Eukaryota</taxon>
        <taxon>Fungi</taxon>
        <taxon>Dikarya</taxon>
        <taxon>Basidiomycota</taxon>
        <taxon>Agaricomycotina</taxon>
        <taxon>Agaricomycetes</taxon>
        <taxon>Agaricomycetidae</taxon>
        <taxon>Agaricales</taxon>
        <taxon>Marasmiineae</taxon>
        <taxon>Mycenaceae</taxon>
        <taxon>Mycena</taxon>
    </lineage>
</organism>
<keyword evidence="2" id="KW-1133">Transmembrane helix</keyword>
<evidence type="ECO:0000256" key="2">
    <source>
        <dbReference type="SAM" id="Phobius"/>
    </source>
</evidence>
<keyword evidence="4" id="KW-1185">Reference proteome</keyword>
<evidence type="ECO:0000313" key="3">
    <source>
        <dbReference type="EMBL" id="KAJ7363868.1"/>
    </source>
</evidence>
<evidence type="ECO:0000256" key="1">
    <source>
        <dbReference type="SAM" id="MobiDB-lite"/>
    </source>
</evidence>
<proteinExistence type="predicted"/>
<accession>A0AAD7ANC5</accession>
<dbReference type="Proteomes" id="UP001218218">
    <property type="component" value="Unassembled WGS sequence"/>
</dbReference>
<keyword evidence="2" id="KW-0812">Transmembrane</keyword>
<dbReference type="EMBL" id="JARIHO010000003">
    <property type="protein sequence ID" value="KAJ7363868.1"/>
    <property type="molecule type" value="Genomic_DNA"/>
</dbReference>
<feature type="region of interest" description="Disordered" evidence="1">
    <location>
        <begin position="180"/>
        <end position="211"/>
    </location>
</feature>
<feature type="transmembrane region" description="Helical" evidence="2">
    <location>
        <begin position="39"/>
        <end position="70"/>
    </location>
</feature>
<feature type="compositionally biased region" description="Basic and acidic residues" evidence="1">
    <location>
        <begin position="183"/>
        <end position="198"/>
    </location>
</feature>
<sequence>MRTVSVAACSSGSESARRPRLCVLLPQRVQEGDGLVRAVFCFLVLVLVSCFLSPFCLSIGAHSVLSAIGVKLRRHRKRRTTDGTDGARTPAVHAEANFVVAVEGASPRPRDPPHTPLGRAGSGAWRRRVALCRGEEFRVLVLCYVSIFGLGLGSGRVSPHAPRVLRRRRGGGSARLRCRRCTGSHEHQQGASARERQHCGRSSANKNTSMRLTDTHDWIMYAKASPSSPSAQRTPRPKI</sequence>